<feature type="region of interest" description="Disordered" evidence="2">
    <location>
        <begin position="117"/>
        <end position="197"/>
    </location>
</feature>
<evidence type="ECO:0000313" key="3">
    <source>
        <dbReference type="EMBL" id="EGX94045.1"/>
    </source>
</evidence>
<dbReference type="Proteomes" id="UP000001610">
    <property type="component" value="Unassembled WGS sequence"/>
</dbReference>
<feature type="region of interest" description="Disordered" evidence="2">
    <location>
        <begin position="83"/>
        <end position="103"/>
    </location>
</feature>
<dbReference type="PANTHER" id="PTHR28268">
    <property type="entry name" value="MICOS SUBUNIT MIC26"/>
    <property type="match status" value="1"/>
</dbReference>
<keyword evidence="1" id="KW-0496">Mitochondrion</keyword>
<dbReference type="InterPro" id="IPR019166">
    <property type="entry name" value="MIC26/MIC27"/>
</dbReference>
<keyword evidence="1" id="KW-0999">Mitochondrion inner membrane</keyword>
<reference evidence="3 4" key="1">
    <citation type="journal article" date="2011" name="Genome Biol.">
        <title>Genome sequence of the insect pathogenic fungus Cordyceps militaris, a valued traditional Chinese medicine.</title>
        <authorList>
            <person name="Zheng P."/>
            <person name="Xia Y."/>
            <person name="Xiao G."/>
            <person name="Xiong C."/>
            <person name="Hu X."/>
            <person name="Zhang S."/>
            <person name="Zheng H."/>
            <person name="Huang Y."/>
            <person name="Zhou Y."/>
            <person name="Wang S."/>
            <person name="Zhao G.P."/>
            <person name="Liu X."/>
            <person name="St Leger R.J."/>
            <person name="Wang C."/>
        </authorList>
    </citation>
    <scope>NUCLEOTIDE SEQUENCE [LARGE SCALE GENOMIC DNA]</scope>
    <source>
        <strain evidence="3 4">CM01</strain>
    </source>
</reference>
<dbReference type="OMA" id="GVAHSGM"/>
<keyword evidence="1" id="KW-1133">Transmembrane helix</keyword>
<dbReference type="EMBL" id="JH126400">
    <property type="protein sequence ID" value="EGX94045.1"/>
    <property type="molecule type" value="Genomic_DNA"/>
</dbReference>
<evidence type="ECO:0000313" key="4">
    <source>
        <dbReference type="Proteomes" id="UP000001610"/>
    </source>
</evidence>
<dbReference type="GO" id="GO:0061617">
    <property type="term" value="C:MICOS complex"/>
    <property type="evidence" value="ECO:0007669"/>
    <property type="project" value="UniProtKB-UniRule"/>
</dbReference>
<dbReference type="InterPro" id="IPR033181">
    <property type="entry name" value="Mic26_fungi"/>
</dbReference>
<comment type="function">
    <text evidence="1">Component of the MICOS complex, a large protein complex of the mitochondrial inner membrane that plays crucial roles in the maintenance of crista junctions, inner membrane architecture, and formation of contact sites to the outer membrane.</text>
</comment>
<dbReference type="PANTHER" id="PTHR28268:SF1">
    <property type="entry name" value="MICOS SUBUNIT MIC26"/>
    <property type="match status" value="1"/>
</dbReference>
<proteinExistence type="predicted"/>
<evidence type="ECO:0000256" key="1">
    <source>
        <dbReference type="RuleBase" id="RU363021"/>
    </source>
</evidence>
<dbReference type="KEGG" id="cmt:CCM_02316"/>
<feature type="transmembrane region" description="Helical" evidence="1">
    <location>
        <begin position="251"/>
        <end position="269"/>
    </location>
</feature>
<dbReference type="AlphaFoldDB" id="G3J913"/>
<feature type="compositionally biased region" description="Polar residues" evidence="2">
    <location>
        <begin position="128"/>
        <end position="144"/>
    </location>
</feature>
<comment type="subcellular location">
    <subcellularLocation>
        <location evidence="1">Mitochondrion inner membrane</location>
    </subcellularLocation>
</comment>
<keyword evidence="1" id="KW-0812">Transmembrane</keyword>
<dbReference type="eggNOG" id="ENOG502S70K">
    <property type="taxonomic scope" value="Eukaryota"/>
</dbReference>
<dbReference type="GO" id="GO:0044284">
    <property type="term" value="C:mitochondrial crista junction"/>
    <property type="evidence" value="ECO:0007669"/>
    <property type="project" value="TreeGrafter"/>
</dbReference>
<keyword evidence="1" id="KW-0472">Membrane</keyword>
<dbReference type="VEuPathDB" id="FungiDB:CCM_02316"/>
<evidence type="ECO:0000256" key="2">
    <source>
        <dbReference type="SAM" id="MobiDB-lite"/>
    </source>
</evidence>
<feature type="transmembrane region" description="Helical" evidence="1">
    <location>
        <begin position="275"/>
        <end position="296"/>
    </location>
</feature>
<keyword evidence="4" id="KW-1185">Reference proteome</keyword>
<accession>G3J913</accession>
<comment type="subunit">
    <text evidence="1">Component of the mitochondrial contact site and cristae organizing system (MICOS) complex.</text>
</comment>
<dbReference type="GO" id="GO:0042407">
    <property type="term" value="P:cristae formation"/>
    <property type="evidence" value="ECO:0007669"/>
    <property type="project" value="InterPro"/>
</dbReference>
<organism evidence="3 4">
    <name type="scientific">Cordyceps militaris (strain CM01)</name>
    <name type="common">Caterpillar fungus</name>
    <dbReference type="NCBI Taxonomy" id="983644"/>
    <lineage>
        <taxon>Eukaryota</taxon>
        <taxon>Fungi</taxon>
        <taxon>Dikarya</taxon>
        <taxon>Ascomycota</taxon>
        <taxon>Pezizomycotina</taxon>
        <taxon>Sordariomycetes</taxon>
        <taxon>Hypocreomycetidae</taxon>
        <taxon>Hypocreales</taxon>
        <taxon>Cordycipitaceae</taxon>
        <taxon>Cordyceps</taxon>
    </lineage>
</organism>
<dbReference type="InParanoid" id="G3J913"/>
<name>G3J913_CORMM</name>
<sequence length="362" mass="38696">MQPDYLKLPLPKLETPAKLCEERETPGSGQCALADRNDASFLTTNPARSRSSIPTTNNGGSSPLAKARSGGCCPWCCSPHARNGSGRGTRRGQGTMMNTRPPPFSCFRVAAAAAAHRSLPDAGGSARNPRQPQPRSLTFSSSQRKPIYDDFEALPPAPSAPNAAPPATAPARETSSDRDDTPLAVVRKPRGPTPTDQLAVQIGKGRLALYRLAVAAEDRVNEAMDCAFGLEQSFTRTLASLAPARASGEKLMPGAIYVLVAAMAGSIVARNRDVLLRAAAPLAFGVGAGWAVLPVTMRNVADLSWKYEQRFPAVRDTHLQIREGIEKGASFARVHARLGVRLVDEKVTDVREIVEGWVKQGK</sequence>
<dbReference type="GeneID" id="18164343"/>
<dbReference type="HOGENOM" id="CLU_765077_0_0_1"/>
<dbReference type="RefSeq" id="XP_006667531.1">
    <property type="nucleotide sequence ID" value="XM_006667468.1"/>
</dbReference>
<gene>
    <name evidence="3" type="ORF">CCM_02316</name>
</gene>
<dbReference type="OrthoDB" id="2399148at2759"/>
<dbReference type="Pfam" id="PF09769">
    <property type="entry name" value="ApoO"/>
    <property type="match status" value="1"/>
</dbReference>
<feature type="compositionally biased region" description="Polar residues" evidence="2">
    <location>
        <begin position="40"/>
        <end position="61"/>
    </location>
</feature>
<dbReference type="STRING" id="983644.G3J913"/>
<feature type="region of interest" description="Disordered" evidence="2">
    <location>
        <begin position="20"/>
        <end position="64"/>
    </location>
</feature>
<protein>
    <recommendedName>
        <fullName evidence="1">MICOS complex subunit</fullName>
    </recommendedName>
</protein>
<feature type="compositionally biased region" description="Pro residues" evidence="2">
    <location>
        <begin position="155"/>
        <end position="168"/>
    </location>
</feature>